<proteinExistence type="predicted"/>
<organism evidence="2">
    <name type="scientific">Phaffia rhodozyma</name>
    <name type="common">Yeast</name>
    <name type="synonym">Xanthophyllomyces dendrorhous</name>
    <dbReference type="NCBI Taxonomy" id="264483"/>
    <lineage>
        <taxon>Eukaryota</taxon>
        <taxon>Fungi</taxon>
        <taxon>Dikarya</taxon>
        <taxon>Basidiomycota</taxon>
        <taxon>Agaricomycotina</taxon>
        <taxon>Tremellomycetes</taxon>
        <taxon>Cystofilobasidiales</taxon>
        <taxon>Mrakiaceae</taxon>
        <taxon>Phaffia</taxon>
    </lineage>
</organism>
<protein>
    <submittedName>
        <fullName evidence="2">Uncharacterized protein</fullName>
    </submittedName>
</protein>
<name>A0A0F7SEF8_PHARH</name>
<dbReference type="EMBL" id="LN483116">
    <property type="protein sequence ID" value="CDZ96175.1"/>
    <property type="molecule type" value="Genomic_DNA"/>
</dbReference>
<evidence type="ECO:0000313" key="2">
    <source>
        <dbReference type="EMBL" id="CDZ96175.1"/>
    </source>
</evidence>
<evidence type="ECO:0000256" key="1">
    <source>
        <dbReference type="SAM" id="MobiDB-lite"/>
    </source>
</evidence>
<sequence>MPTGPGYTEPNPFRPPEGPQLGRRSFFSRGPTRGIRANVVGGKGNYLGLSAQAVPTIPSGAQWCRGKSFSFRFSLCGTPDAHPLPKRPLPFPFHVGPPGKSWASVADSIKGPTP</sequence>
<accession>A0A0F7SEF8</accession>
<dbReference type="AlphaFoldDB" id="A0A0F7SEF8"/>
<reference evidence="2" key="1">
    <citation type="submission" date="2014-08" db="EMBL/GenBank/DDBJ databases">
        <authorList>
            <person name="Sharma Rahul"/>
            <person name="Thines Marco"/>
        </authorList>
    </citation>
    <scope>NUCLEOTIDE SEQUENCE</scope>
</reference>
<feature type="region of interest" description="Disordered" evidence="1">
    <location>
        <begin position="1"/>
        <end position="32"/>
    </location>
</feature>